<protein>
    <recommendedName>
        <fullName evidence="1">diguanylate cyclase</fullName>
        <ecNumber evidence="1">2.7.7.65</ecNumber>
    </recommendedName>
</protein>
<evidence type="ECO:0000259" key="3">
    <source>
        <dbReference type="PROSITE" id="PS50887"/>
    </source>
</evidence>
<dbReference type="PANTHER" id="PTHR45138">
    <property type="entry name" value="REGULATORY COMPONENTS OF SENSORY TRANSDUCTION SYSTEM"/>
    <property type="match status" value="1"/>
</dbReference>
<dbReference type="InterPro" id="IPR029787">
    <property type="entry name" value="Nucleotide_cyclase"/>
</dbReference>
<dbReference type="SUPFAM" id="SSF55073">
    <property type="entry name" value="Nucleotide cyclase"/>
    <property type="match status" value="1"/>
</dbReference>
<evidence type="ECO:0000256" key="1">
    <source>
        <dbReference type="ARBA" id="ARBA00012528"/>
    </source>
</evidence>
<dbReference type="SMART" id="SM00267">
    <property type="entry name" value="GGDEF"/>
    <property type="match status" value="1"/>
</dbReference>
<gene>
    <name evidence="4" type="ORF">ATI61_113233</name>
</gene>
<evidence type="ECO:0000313" key="4">
    <source>
        <dbReference type="EMBL" id="REG25169.1"/>
    </source>
</evidence>
<proteinExistence type="predicted"/>
<sequence>MADLVSEKSNTQDILEAQALTKQELNTRVVRSLALYFESHFGRAALEELLSQTGLSRSYLEDDHNWVSAAYLRHLLKTMAEHARDPRFAFKAGCYTSTREAIGVMYNVLASFSRPRFLYRVMFGLTPHYNKVGRFTVLDLTEVSLTCIYQPLGDEYWDEGLGSEFRLGQLVSCPRICGLPDAEYKQKIIEVDGRPAFHYTFEWKNPPTSLLPLYGAVTGLLSGLFIAWWSPALLQPAMVGSTTLVGLLTGWLRMSSRHIDQRTESLMQGLSKTDEALQVRYNDLSQQNLQILALNAELSHKVCDIEKASRELQELNSTLQQRVDEQTRTLKERNHQLEQMAKTDVLTGLGNRRSLEELSREAFKSARAKGTPLGCIMIDIDHFKRFNTEHGHAGGDIVLREVGRLLQKQVKEAGVAARYGGEEFAILLPGNNLKQSVQLAETLMAAVRSQRFDSVHQFRITLSMGVASFPESYVDGHEALFRLADEALYRAKTTRDSIAVERPS</sequence>
<feature type="domain" description="GGDEF" evidence="3">
    <location>
        <begin position="371"/>
        <end position="503"/>
    </location>
</feature>
<organism evidence="4 5">
    <name type="scientific">Archangium gephyra</name>
    <dbReference type="NCBI Taxonomy" id="48"/>
    <lineage>
        <taxon>Bacteria</taxon>
        <taxon>Pseudomonadati</taxon>
        <taxon>Myxococcota</taxon>
        <taxon>Myxococcia</taxon>
        <taxon>Myxococcales</taxon>
        <taxon>Cystobacterineae</taxon>
        <taxon>Archangiaceae</taxon>
        <taxon>Archangium</taxon>
    </lineage>
</organism>
<dbReference type="EC" id="2.7.7.65" evidence="1"/>
<evidence type="ECO:0000256" key="2">
    <source>
        <dbReference type="ARBA" id="ARBA00034247"/>
    </source>
</evidence>
<dbReference type="RefSeq" id="WP_053066618.1">
    <property type="nucleotide sequence ID" value="NZ_CP011509.1"/>
</dbReference>
<dbReference type="CDD" id="cd01949">
    <property type="entry name" value="GGDEF"/>
    <property type="match status" value="1"/>
</dbReference>
<keyword evidence="5" id="KW-1185">Reference proteome</keyword>
<accession>A0ABX9JRM9</accession>
<dbReference type="EMBL" id="QUMU01000013">
    <property type="protein sequence ID" value="REG25169.1"/>
    <property type="molecule type" value="Genomic_DNA"/>
</dbReference>
<dbReference type="Proteomes" id="UP000256345">
    <property type="component" value="Unassembled WGS sequence"/>
</dbReference>
<dbReference type="PANTHER" id="PTHR45138:SF9">
    <property type="entry name" value="DIGUANYLATE CYCLASE DGCM-RELATED"/>
    <property type="match status" value="1"/>
</dbReference>
<dbReference type="InterPro" id="IPR000160">
    <property type="entry name" value="GGDEF_dom"/>
</dbReference>
<dbReference type="Pfam" id="PF00990">
    <property type="entry name" value="GGDEF"/>
    <property type="match status" value="1"/>
</dbReference>
<dbReference type="PROSITE" id="PS50887">
    <property type="entry name" value="GGDEF"/>
    <property type="match status" value="1"/>
</dbReference>
<evidence type="ECO:0000313" key="5">
    <source>
        <dbReference type="Proteomes" id="UP000256345"/>
    </source>
</evidence>
<dbReference type="Gene3D" id="3.30.70.270">
    <property type="match status" value="1"/>
</dbReference>
<name>A0ABX9JRM9_9BACT</name>
<dbReference type="InterPro" id="IPR050469">
    <property type="entry name" value="Diguanylate_Cyclase"/>
</dbReference>
<comment type="catalytic activity">
    <reaction evidence="2">
        <text>2 GTP = 3',3'-c-di-GMP + 2 diphosphate</text>
        <dbReference type="Rhea" id="RHEA:24898"/>
        <dbReference type="ChEBI" id="CHEBI:33019"/>
        <dbReference type="ChEBI" id="CHEBI:37565"/>
        <dbReference type="ChEBI" id="CHEBI:58805"/>
        <dbReference type="EC" id="2.7.7.65"/>
    </reaction>
</comment>
<dbReference type="NCBIfam" id="TIGR00254">
    <property type="entry name" value="GGDEF"/>
    <property type="match status" value="1"/>
</dbReference>
<dbReference type="InterPro" id="IPR043128">
    <property type="entry name" value="Rev_trsase/Diguanyl_cyclase"/>
</dbReference>
<reference evidence="4 5" key="1">
    <citation type="submission" date="2018-08" db="EMBL/GenBank/DDBJ databases">
        <title>Genomic Encyclopedia of Archaeal and Bacterial Type Strains, Phase II (KMG-II): from individual species to whole genera.</title>
        <authorList>
            <person name="Goeker M."/>
        </authorList>
    </citation>
    <scope>NUCLEOTIDE SEQUENCE [LARGE SCALE GENOMIC DNA]</scope>
    <source>
        <strain evidence="4 5">DSM 2261</strain>
    </source>
</reference>
<comment type="caution">
    <text evidence="4">The sequence shown here is derived from an EMBL/GenBank/DDBJ whole genome shotgun (WGS) entry which is preliminary data.</text>
</comment>